<name>B3E925_TRIL1</name>
<dbReference type="InterPro" id="IPR014558">
    <property type="entry name" value="UCP029720"/>
</dbReference>
<dbReference type="Proteomes" id="UP000002420">
    <property type="component" value="Chromosome"/>
</dbReference>
<dbReference type="PIRSF" id="PIRSF029720">
    <property type="entry name" value="UCP029720"/>
    <property type="match status" value="1"/>
</dbReference>
<evidence type="ECO:0008006" key="4">
    <source>
        <dbReference type="Google" id="ProtNLM"/>
    </source>
</evidence>
<gene>
    <name evidence="2" type="ordered locus">Glov_3032</name>
</gene>
<dbReference type="InterPro" id="IPR005297">
    <property type="entry name" value="Lipoprotein_repeat"/>
</dbReference>
<dbReference type="eggNOG" id="COG4315">
    <property type="taxonomic scope" value="Bacteria"/>
</dbReference>
<accession>B3E925</accession>
<organism evidence="2 3">
    <name type="scientific">Trichlorobacter lovleyi (strain ATCC BAA-1151 / DSM 17278 / SZ)</name>
    <name type="common">Geobacter lovleyi</name>
    <dbReference type="NCBI Taxonomy" id="398767"/>
    <lineage>
        <taxon>Bacteria</taxon>
        <taxon>Pseudomonadati</taxon>
        <taxon>Thermodesulfobacteriota</taxon>
        <taxon>Desulfuromonadia</taxon>
        <taxon>Geobacterales</taxon>
        <taxon>Geobacteraceae</taxon>
        <taxon>Trichlorobacter</taxon>
    </lineage>
</organism>
<evidence type="ECO:0000313" key="3">
    <source>
        <dbReference type="Proteomes" id="UP000002420"/>
    </source>
</evidence>
<dbReference type="AlphaFoldDB" id="B3E925"/>
<sequence>MKTLKMMLSGMLTMAIAVLMFSSVAAADGVGVKEKDGIGKYLTDEKGMTLYLFKKDTAGTSACAGPCVEKWPLFSAEKVTAPEGVNAGDFGTIVRGDGKKQTTYKGLPLYYFFKDLKPGDTAGQGVNNVWYVVAP</sequence>
<reference evidence="2 3" key="1">
    <citation type="submission" date="2008-05" db="EMBL/GenBank/DDBJ databases">
        <title>Complete sequence of chromosome of Geobacter lovleyi SZ.</title>
        <authorList>
            <consortium name="US DOE Joint Genome Institute"/>
            <person name="Lucas S."/>
            <person name="Copeland A."/>
            <person name="Lapidus A."/>
            <person name="Glavina del Rio T."/>
            <person name="Dalin E."/>
            <person name="Tice H."/>
            <person name="Bruce D."/>
            <person name="Goodwin L."/>
            <person name="Pitluck S."/>
            <person name="Chertkov O."/>
            <person name="Meincke L."/>
            <person name="Brettin T."/>
            <person name="Detter J.C."/>
            <person name="Han C."/>
            <person name="Tapia R."/>
            <person name="Kuske C.R."/>
            <person name="Schmutz J."/>
            <person name="Larimer F."/>
            <person name="Land M."/>
            <person name="Hauser L."/>
            <person name="Kyrpides N."/>
            <person name="Mikhailova N."/>
            <person name="Sung Y."/>
            <person name="Fletcher K.E."/>
            <person name="Ritalahti K.M."/>
            <person name="Loeffler F.E."/>
            <person name="Richardson P."/>
        </authorList>
    </citation>
    <scope>NUCLEOTIDE SEQUENCE [LARGE SCALE GENOMIC DNA]</scope>
    <source>
        <strain evidence="3">ATCC BAA-1151 / DSM 17278 / SZ</strain>
    </source>
</reference>
<keyword evidence="3" id="KW-1185">Reference proteome</keyword>
<dbReference type="EMBL" id="CP001089">
    <property type="protein sequence ID" value="ACD96738.1"/>
    <property type="molecule type" value="Genomic_DNA"/>
</dbReference>
<keyword evidence="1" id="KW-0732">Signal</keyword>
<feature type="signal peptide" evidence="1">
    <location>
        <begin position="1"/>
        <end position="27"/>
    </location>
</feature>
<proteinExistence type="predicted"/>
<dbReference type="RefSeq" id="WP_012471063.1">
    <property type="nucleotide sequence ID" value="NC_010814.1"/>
</dbReference>
<evidence type="ECO:0000256" key="1">
    <source>
        <dbReference type="SAM" id="SignalP"/>
    </source>
</evidence>
<dbReference type="PANTHER" id="PTHR39335">
    <property type="entry name" value="BLL4220 PROTEIN"/>
    <property type="match status" value="1"/>
</dbReference>
<evidence type="ECO:0000313" key="2">
    <source>
        <dbReference type="EMBL" id="ACD96738.1"/>
    </source>
</evidence>
<dbReference type="GO" id="GO:0043448">
    <property type="term" value="P:alkane catabolic process"/>
    <property type="evidence" value="ECO:0007669"/>
    <property type="project" value="TreeGrafter"/>
</dbReference>
<feature type="chain" id="PRO_5002787675" description="Lipoprotein" evidence="1">
    <location>
        <begin position="28"/>
        <end position="135"/>
    </location>
</feature>
<dbReference type="PANTHER" id="PTHR39335:SF1">
    <property type="entry name" value="BLL4220 PROTEIN"/>
    <property type="match status" value="1"/>
</dbReference>
<dbReference type="Pfam" id="PF03640">
    <property type="entry name" value="Lipoprotein_15"/>
    <property type="match status" value="2"/>
</dbReference>
<dbReference type="KEGG" id="glo:Glov_3032"/>
<protein>
    <recommendedName>
        <fullName evidence="4">Lipoprotein</fullName>
    </recommendedName>
</protein>
<dbReference type="HOGENOM" id="CLU_053665_2_0_7"/>